<gene>
    <name evidence="2" type="ORF">CTI12_AA255890</name>
</gene>
<dbReference type="Proteomes" id="UP000245207">
    <property type="component" value="Unassembled WGS sequence"/>
</dbReference>
<dbReference type="STRING" id="35608.A0A2U1NKF1"/>
<accession>A0A2U1NKF1</accession>
<dbReference type="EMBL" id="PKPP01002642">
    <property type="protein sequence ID" value="PWA73984.1"/>
    <property type="molecule type" value="Genomic_DNA"/>
</dbReference>
<dbReference type="PANTHER" id="PTHR34145">
    <property type="entry name" value="OS02G0105600 PROTEIN"/>
    <property type="match status" value="1"/>
</dbReference>
<dbReference type="SUPFAM" id="SSF52047">
    <property type="entry name" value="RNI-like"/>
    <property type="match status" value="1"/>
</dbReference>
<dbReference type="Pfam" id="PF24758">
    <property type="entry name" value="LRR_At5g56370"/>
    <property type="match status" value="1"/>
</dbReference>
<keyword evidence="3" id="KW-1185">Reference proteome</keyword>
<dbReference type="PANTHER" id="PTHR34145:SF28">
    <property type="entry name" value="F-BOX DOMAIN-CONTAINING PROTEIN"/>
    <property type="match status" value="1"/>
</dbReference>
<organism evidence="2 3">
    <name type="scientific">Artemisia annua</name>
    <name type="common">Sweet wormwood</name>
    <dbReference type="NCBI Taxonomy" id="35608"/>
    <lineage>
        <taxon>Eukaryota</taxon>
        <taxon>Viridiplantae</taxon>
        <taxon>Streptophyta</taxon>
        <taxon>Embryophyta</taxon>
        <taxon>Tracheophyta</taxon>
        <taxon>Spermatophyta</taxon>
        <taxon>Magnoliopsida</taxon>
        <taxon>eudicotyledons</taxon>
        <taxon>Gunneridae</taxon>
        <taxon>Pentapetalae</taxon>
        <taxon>asterids</taxon>
        <taxon>campanulids</taxon>
        <taxon>Asterales</taxon>
        <taxon>Asteraceae</taxon>
        <taxon>Asteroideae</taxon>
        <taxon>Anthemideae</taxon>
        <taxon>Artemisiinae</taxon>
        <taxon>Artemisia</taxon>
    </lineage>
</organism>
<reference evidence="2 3" key="1">
    <citation type="journal article" date="2018" name="Mol. Plant">
        <title>The genome of Artemisia annua provides insight into the evolution of Asteraceae family and artemisinin biosynthesis.</title>
        <authorList>
            <person name="Shen Q."/>
            <person name="Zhang L."/>
            <person name="Liao Z."/>
            <person name="Wang S."/>
            <person name="Yan T."/>
            <person name="Shi P."/>
            <person name="Liu M."/>
            <person name="Fu X."/>
            <person name="Pan Q."/>
            <person name="Wang Y."/>
            <person name="Lv Z."/>
            <person name="Lu X."/>
            <person name="Zhang F."/>
            <person name="Jiang W."/>
            <person name="Ma Y."/>
            <person name="Chen M."/>
            <person name="Hao X."/>
            <person name="Li L."/>
            <person name="Tang Y."/>
            <person name="Lv G."/>
            <person name="Zhou Y."/>
            <person name="Sun X."/>
            <person name="Brodelius P.E."/>
            <person name="Rose J.K.C."/>
            <person name="Tang K."/>
        </authorList>
    </citation>
    <scope>NUCLEOTIDE SEQUENCE [LARGE SCALE GENOMIC DNA]</scope>
    <source>
        <strain evidence="3">cv. Huhao1</strain>
        <tissue evidence="2">Leaf</tissue>
    </source>
</reference>
<evidence type="ECO:0000313" key="3">
    <source>
        <dbReference type="Proteomes" id="UP000245207"/>
    </source>
</evidence>
<evidence type="ECO:0000259" key="1">
    <source>
        <dbReference type="Pfam" id="PF24758"/>
    </source>
</evidence>
<proteinExistence type="predicted"/>
<dbReference type="InterPro" id="IPR055411">
    <property type="entry name" value="LRR_FXL15/At3g58940/PEG3-like"/>
</dbReference>
<comment type="caution">
    <text evidence="2">The sequence shown here is derived from an EMBL/GenBank/DDBJ whole genome shotgun (WGS) entry which is preliminary data.</text>
</comment>
<name>A0A2U1NKF1_ARTAN</name>
<evidence type="ECO:0000313" key="2">
    <source>
        <dbReference type="EMBL" id="PWA73984.1"/>
    </source>
</evidence>
<dbReference type="AlphaFoldDB" id="A0A2U1NKF1"/>
<dbReference type="OrthoDB" id="612216at2759"/>
<sequence>MDENTIDMVDRISMLPELCCIYHGFCEQNISAHTLNIRTSLFEPKEVKIVEDCVASVLKKGVHVLGFLMGYTDLKDLPKVRLPDTLLSASLLTSLYICDYELPLSLMVDGVKLESLKLLNLVLVVIDEGVIEHLIAGSPLLREISLSYCHGLTTFNVCIHHNLQKDKIYCKSRLERIDINIEAPNLRYFIIMNIKNIAPSMNMVSCQKLTTFCYQGPPLESFTNILSSFPVIENFSLWLPSYCKNLKLSNHSLRRLELHSHCDSEDIHINTLNLLLFECYDDLTFTPSLGDYSYPLKACMECHTNECDDPFGSRS</sequence>
<feature type="domain" description="F-box/LRR-repeat protein 15/At3g58940/PEG3-like LRR" evidence="1">
    <location>
        <begin position="54"/>
        <end position="216"/>
    </location>
</feature>
<protein>
    <submittedName>
        <fullName evidence="2">F-box domain, Leucine-rich repeat domain, L domain-like protein</fullName>
    </submittedName>
</protein>
<dbReference type="InterPro" id="IPR053772">
    <property type="entry name" value="At1g61320/At1g61330-like"/>
</dbReference>